<protein>
    <recommendedName>
        <fullName evidence="3">Antirestriction protein</fullName>
    </recommendedName>
</protein>
<accession>N9FDI3</accession>
<sequence>MSVKIDAKLITIGNDQVNLMGDYGIEKINYLDMFKKHQNDEENGHHTTQEMWNFLNQLENYIYYFAGDLAGEQYTGGYWSMDNGFFILNGSDDKKIRLESCFGNPYELSLLEFSIVVNLFALSHLCMWAYENNKSLINSLAVFFSDYVKETMKANEDYLQLEAIYTLID</sequence>
<organism evidence="1 2">
    <name type="scientific">Acinetobacter beijerinckii CIP 110307</name>
    <dbReference type="NCBI Taxonomy" id="1217648"/>
    <lineage>
        <taxon>Bacteria</taxon>
        <taxon>Pseudomonadati</taxon>
        <taxon>Pseudomonadota</taxon>
        <taxon>Gammaproteobacteria</taxon>
        <taxon>Moraxellales</taxon>
        <taxon>Moraxellaceae</taxon>
        <taxon>Acinetobacter</taxon>
    </lineage>
</organism>
<keyword evidence="2" id="KW-1185">Reference proteome</keyword>
<dbReference type="eggNOG" id="ENOG5032KA0">
    <property type="taxonomic scope" value="Bacteria"/>
</dbReference>
<dbReference type="RefSeq" id="WP_005063293.1">
    <property type="nucleotide sequence ID" value="NZ_KB849767.1"/>
</dbReference>
<dbReference type="EMBL" id="APQL01000013">
    <property type="protein sequence ID" value="ENW02929.1"/>
    <property type="molecule type" value="Genomic_DNA"/>
</dbReference>
<proteinExistence type="predicted"/>
<gene>
    <name evidence="1" type="ORF">F933_03335</name>
</gene>
<evidence type="ECO:0000313" key="1">
    <source>
        <dbReference type="EMBL" id="ENW02929.1"/>
    </source>
</evidence>
<dbReference type="PATRIC" id="fig|1217648.3.peg.3244"/>
<dbReference type="Gene3D" id="3.30.70.3580">
    <property type="entry name" value="Antirestriction protein"/>
    <property type="match status" value="1"/>
</dbReference>
<evidence type="ECO:0008006" key="3">
    <source>
        <dbReference type="Google" id="ProtNLM"/>
    </source>
</evidence>
<evidence type="ECO:0000313" key="2">
    <source>
        <dbReference type="Proteomes" id="UP000017670"/>
    </source>
</evidence>
<dbReference type="AlphaFoldDB" id="N9FDI3"/>
<name>N9FDI3_9GAMM</name>
<reference evidence="1 2" key="1">
    <citation type="submission" date="2013-02" db="EMBL/GenBank/DDBJ databases">
        <title>The Genome Sequence of Acinetobacter beijerinckii CIP 110307.</title>
        <authorList>
            <consortium name="The Broad Institute Genome Sequencing Platform"/>
            <consortium name="The Broad Institute Genome Sequencing Center for Infectious Disease"/>
            <person name="Cerqueira G."/>
            <person name="Feldgarden M."/>
            <person name="Courvalin P."/>
            <person name="Perichon B."/>
            <person name="Grillot-Courvalin C."/>
            <person name="Clermont D."/>
            <person name="Rocha E."/>
            <person name="Yoon E.-J."/>
            <person name="Nemec A."/>
            <person name="Walker B."/>
            <person name="Young S.K."/>
            <person name="Zeng Q."/>
            <person name="Gargeya S."/>
            <person name="Fitzgerald M."/>
            <person name="Haas B."/>
            <person name="Abouelleil A."/>
            <person name="Alvarado L."/>
            <person name="Arachchi H.M."/>
            <person name="Berlin A.M."/>
            <person name="Chapman S.B."/>
            <person name="Dewar J."/>
            <person name="Goldberg J."/>
            <person name="Griggs A."/>
            <person name="Gujja S."/>
            <person name="Hansen M."/>
            <person name="Howarth C."/>
            <person name="Imamovic A."/>
            <person name="Larimer J."/>
            <person name="McCowan C."/>
            <person name="Murphy C."/>
            <person name="Neiman D."/>
            <person name="Pearson M."/>
            <person name="Priest M."/>
            <person name="Roberts A."/>
            <person name="Saif S."/>
            <person name="Shea T."/>
            <person name="Sisk P."/>
            <person name="Sykes S."/>
            <person name="Wortman J."/>
            <person name="Nusbaum C."/>
            <person name="Birren B."/>
        </authorList>
    </citation>
    <scope>NUCLEOTIDE SEQUENCE [LARGE SCALE GENOMIC DNA]</scope>
    <source>
        <strain evidence="1 2">CIP 110307</strain>
    </source>
</reference>
<comment type="caution">
    <text evidence="1">The sequence shown here is derived from an EMBL/GenBank/DDBJ whole genome shotgun (WGS) entry which is preliminary data.</text>
</comment>
<dbReference type="HOGENOM" id="CLU_1575074_0_0_6"/>
<dbReference type="InterPro" id="IPR042297">
    <property type="entry name" value="Antirestriction_sf"/>
</dbReference>
<dbReference type="GeneID" id="29858234"/>
<dbReference type="Proteomes" id="UP000017670">
    <property type="component" value="Unassembled WGS sequence"/>
</dbReference>